<proteinExistence type="predicted"/>
<name>A0A1D1VXR6_RAMVA</name>
<dbReference type="Proteomes" id="UP000186922">
    <property type="component" value="Unassembled WGS sequence"/>
</dbReference>
<organism evidence="2 3">
    <name type="scientific">Ramazzottius varieornatus</name>
    <name type="common">Water bear</name>
    <name type="synonym">Tardigrade</name>
    <dbReference type="NCBI Taxonomy" id="947166"/>
    <lineage>
        <taxon>Eukaryota</taxon>
        <taxon>Metazoa</taxon>
        <taxon>Ecdysozoa</taxon>
        <taxon>Tardigrada</taxon>
        <taxon>Eutardigrada</taxon>
        <taxon>Parachela</taxon>
        <taxon>Hypsibioidea</taxon>
        <taxon>Ramazzottiidae</taxon>
        <taxon>Ramazzottius</taxon>
    </lineage>
</organism>
<feature type="compositionally biased region" description="Basic and acidic residues" evidence="1">
    <location>
        <begin position="1"/>
        <end position="13"/>
    </location>
</feature>
<protein>
    <submittedName>
        <fullName evidence="2">Uncharacterized protein</fullName>
    </submittedName>
</protein>
<evidence type="ECO:0000313" key="2">
    <source>
        <dbReference type="EMBL" id="GAV05093.1"/>
    </source>
</evidence>
<sequence length="134" mass="15495">MWIEGKRKSETQKKGKKARKAVSEPSDASIGTPNAETPKARKLTAGWKRDSRVRNFFKYDDDEADYSVCTAERCSVKLAGSNARNNRVHMLKHPKLYQEYLDVLAIQKAEKQKRHYHTPYGHSVRCIRTTLRVM</sequence>
<dbReference type="AlphaFoldDB" id="A0A1D1VXR6"/>
<evidence type="ECO:0000313" key="3">
    <source>
        <dbReference type="Proteomes" id="UP000186922"/>
    </source>
</evidence>
<gene>
    <name evidence="2" type="primary">RvY_15273-1</name>
    <name evidence="2" type="synonym">RvY_15273.1</name>
    <name evidence="2" type="ORF">RvY_15273</name>
</gene>
<dbReference type="EMBL" id="BDGG01000011">
    <property type="protein sequence ID" value="GAV05093.1"/>
    <property type="molecule type" value="Genomic_DNA"/>
</dbReference>
<evidence type="ECO:0000256" key="1">
    <source>
        <dbReference type="SAM" id="MobiDB-lite"/>
    </source>
</evidence>
<comment type="caution">
    <text evidence="2">The sequence shown here is derived from an EMBL/GenBank/DDBJ whole genome shotgun (WGS) entry which is preliminary data.</text>
</comment>
<keyword evidence="3" id="KW-1185">Reference proteome</keyword>
<accession>A0A1D1VXR6</accession>
<reference evidence="2 3" key="1">
    <citation type="journal article" date="2016" name="Nat. Commun.">
        <title>Extremotolerant tardigrade genome and improved radiotolerance of human cultured cells by tardigrade-unique protein.</title>
        <authorList>
            <person name="Hashimoto T."/>
            <person name="Horikawa D.D."/>
            <person name="Saito Y."/>
            <person name="Kuwahara H."/>
            <person name="Kozuka-Hata H."/>
            <person name="Shin-I T."/>
            <person name="Minakuchi Y."/>
            <person name="Ohishi K."/>
            <person name="Motoyama A."/>
            <person name="Aizu T."/>
            <person name="Enomoto A."/>
            <person name="Kondo K."/>
            <person name="Tanaka S."/>
            <person name="Hara Y."/>
            <person name="Koshikawa S."/>
            <person name="Sagara H."/>
            <person name="Miura T."/>
            <person name="Yokobori S."/>
            <person name="Miyagawa K."/>
            <person name="Suzuki Y."/>
            <person name="Kubo T."/>
            <person name="Oyama M."/>
            <person name="Kohara Y."/>
            <person name="Fujiyama A."/>
            <person name="Arakawa K."/>
            <person name="Katayama T."/>
            <person name="Toyoda A."/>
            <person name="Kunieda T."/>
        </authorList>
    </citation>
    <scope>NUCLEOTIDE SEQUENCE [LARGE SCALE GENOMIC DNA]</scope>
    <source>
        <strain evidence="2 3">YOKOZUNA-1</strain>
    </source>
</reference>
<feature type="region of interest" description="Disordered" evidence="1">
    <location>
        <begin position="1"/>
        <end position="43"/>
    </location>
</feature>